<dbReference type="SMR" id="A0A7M7TD72"/>
<keyword evidence="4" id="KW-1185">Reference proteome</keyword>
<keyword evidence="1" id="KW-0175">Coiled coil</keyword>
<dbReference type="GeneID" id="100114728"/>
<accession>A0A7M7TD72</accession>
<feature type="region of interest" description="Disordered" evidence="2">
    <location>
        <begin position="57"/>
        <end position="91"/>
    </location>
</feature>
<reference evidence="3" key="1">
    <citation type="submission" date="2021-01" db="UniProtKB">
        <authorList>
            <consortium name="EnsemblMetazoa"/>
        </authorList>
    </citation>
    <scope>IDENTIFICATION</scope>
</reference>
<dbReference type="InterPro" id="IPR027893">
    <property type="entry name" value="GON7_meta"/>
</dbReference>
<dbReference type="RefSeq" id="XP_032454913.1">
    <property type="nucleotide sequence ID" value="XM_032599022.1"/>
</dbReference>
<dbReference type="OMA" id="NLRDVQS"/>
<evidence type="ECO:0000313" key="3">
    <source>
        <dbReference type="EnsemblMetazoa" id="XP_032454913"/>
    </source>
</evidence>
<evidence type="ECO:0000313" key="4">
    <source>
        <dbReference type="Proteomes" id="UP000002358"/>
    </source>
</evidence>
<feature type="compositionally biased region" description="Acidic residues" evidence="2">
    <location>
        <begin position="66"/>
        <end position="80"/>
    </location>
</feature>
<dbReference type="Pfam" id="PF15387">
    <property type="entry name" value="DUF4611"/>
    <property type="match status" value="1"/>
</dbReference>
<proteinExistence type="predicted"/>
<feature type="coiled-coil region" evidence="1">
    <location>
        <begin position="23"/>
        <end position="57"/>
    </location>
</feature>
<dbReference type="EnsemblMetazoa" id="XM_032599022">
    <property type="protein sequence ID" value="XP_032454913"/>
    <property type="gene ID" value="LOC100114728"/>
</dbReference>
<name>A0A7M7TD72_NASVI</name>
<dbReference type="AlphaFoldDB" id="A0A7M7TD72"/>
<evidence type="ECO:0000256" key="1">
    <source>
        <dbReference type="SAM" id="Coils"/>
    </source>
</evidence>
<sequence length="91" mass="10397">MVENLDINVKVTNKSECIFKNTLKNEGNNLNSLISNLKSMQQKVNEVLTDLVQVEQSLNQGKNLGDNDESDDDDDSDEEENSKPKKCKYYR</sequence>
<dbReference type="GO" id="GO:0000408">
    <property type="term" value="C:EKC/KEOPS complex"/>
    <property type="evidence" value="ECO:0007669"/>
    <property type="project" value="InterPro"/>
</dbReference>
<organism evidence="3 4">
    <name type="scientific">Nasonia vitripennis</name>
    <name type="common">Parasitic wasp</name>
    <dbReference type="NCBI Taxonomy" id="7425"/>
    <lineage>
        <taxon>Eukaryota</taxon>
        <taxon>Metazoa</taxon>
        <taxon>Ecdysozoa</taxon>
        <taxon>Arthropoda</taxon>
        <taxon>Hexapoda</taxon>
        <taxon>Insecta</taxon>
        <taxon>Pterygota</taxon>
        <taxon>Neoptera</taxon>
        <taxon>Endopterygota</taxon>
        <taxon>Hymenoptera</taxon>
        <taxon>Apocrita</taxon>
        <taxon>Proctotrupomorpha</taxon>
        <taxon>Chalcidoidea</taxon>
        <taxon>Pteromalidae</taxon>
        <taxon>Pteromalinae</taxon>
        <taxon>Nasonia</taxon>
    </lineage>
</organism>
<evidence type="ECO:0000256" key="2">
    <source>
        <dbReference type="SAM" id="MobiDB-lite"/>
    </source>
</evidence>
<dbReference type="Proteomes" id="UP000002358">
    <property type="component" value="Chromosome 4"/>
</dbReference>
<protein>
    <submittedName>
        <fullName evidence="3">Uncharacterized protein</fullName>
    </submittedName>
</protein>